<accession>A0A4V1LNT7</accession>
<dbReference type="Proteomes" id="UP000290657">
    <property type="component" value="Unassembled WGS sequence"/>
</dbReference>
<keyword evidence="2" id="KW-1185">Reference proteome</keyword>
<gene>
    <name evidence="1" type="ORF">CRV04_09150</name>
</gene>
<dbReference type="AlphaFoldDB" id="A0A4V1LNT7"/>
<proteinExistence type="predicted"/>
<dbReference type="EMBL" id="PDKN01000006">
    <property type="protein sequence ID" value="RXJ56202.1"/>
    <property type="molecule type" value="Genomic_DNA"/>
</dbReference>
<organism evidence="1 2">
    <name type="scientific">Candidatus Marinarcus aquaticus</name>
    <dbReference type="NCBI Taxonomy" id="2044504"/>
    <lineage>
        <taxon>Bacteria</taxon>
        <taxon>Pseudomonadati</taxon>
        <taxon>Campylobacterota</taxon>
        <taxon>Epsilonproteobacteria</taxon>
        <taxon>Campylobacterales</taxon>
        <taxon>Arcobacteraceae</taxon>
        <taxon>Candidatus Marinarcus</taxon>
    </lineage>
</organism>
<sequence length="161" mass="18696">MNFNALDNSVKQAMHEELLQYANQLGGMNFFLQLIESIKAEKVNPLLKQSSTFHYPKGKITWNKMIYKPTLTALFTALKKEDKQGDMLQGTNPKEYKKIMNMMKTLKPLEISIEPEELEPLSFLVLDTSQEKKTKISFLFKVIFFYNIGFAKQVLTYKKEA</sequence>
<dbReference type="RefSeq" id="WP_128996543.1">
    <property type="nucleotide sequence ID" value="NZ_PDKN01000006.1"/>
</dbReference>
<dbReference type="OrthoDB" id="5343880at2"/>
<protein>
    <submittedName>
        <fullName evidence="1">Uncharacterized protein</fullName>
    </submittedName>
</protein>
<evidence type="ECO:0000313" key="2">
    <source>
        <dbReference type="Proteomes" id="UP000290657"/>
    </source>
</evidence>
<reference evidence="1 2" key="1">
    <citation type="submission" date="2017-10" db="EMBL/GenBank/DDBJ databases">
        <title>Genomics of the genus Arcobacter.</title>
        <authorList>
            <person name="Perez-Cataluna A."/>
            <person name="Figueras M.J."/>
        </authorList>
    </citation>
    <scope>NUCLEOTIDE SEQUENCE [LARGE SCALE GENOMIC DNA]</scope>
    <source>
        <strain evidence="1 2">CECT 8987</strain>
    </source>
</reference>
<comment type="caution">
    <text evidence="1">The sequence shown here is derived from an EMBL/GenBank/DDBJ whole genome shotgun (WGS) entry which is preliminary data.</text>
</comment>
<evidence type="ECO:0000313" key="1">
    <source>
        <dbReference type="EMBL" id="RXJ56202.1"/>
    </source>
</evidence>
<name>A0A4V1LNT7_9BACT</name>